<reference evidence="1" key="1">
    <citation type="journal article" date="2020" name="New Phytol.">
        <title>Comparative genomics reveals dynamic genome evolution in host specialist ectomycorrhizal fungi.</title>
        <authorList>
            <person name="Lofgren L.A."/>
            <person name="Nguyen N.H."/>
            <person name="Vilgalys R."/>
            <person name="Ruytinx J."/>
            <person name="Liao H.L."/>
            <person name="Branco S."/>
            <person name="Kuo A."/>
            <person name="LaButti K."/>
            <person name="Lipzen A."/>
            <person name="Andreopoulos W."/>
            <person name="Pangilinan J."/>
            <person name="Riley R."/>
            <person name="Hundley H."/>
            <person name="Na H."/>
            <person name="Barry K."/>
            <person name="Grigoriev I.V."/>
            <person name="Stajich J.E."/>
            <person name="Kennedy P.G."/>
        </authorList>
    </citation>
    <scope>NUCLEOTIDE SEQUENCE</scope>
    <source>
        <strain evidence="1">DOB743</strain>
    </source>
</reference>
<dbReference type="Proteomes" id="UP000714275">
    <property type="component" value="Unassembled WGS sequence"/>
</dbReference>
<evidence type="ECO:0000313" key="1">
    <source>
        <dbReference type="EMBL" id="KAG1766222.1"/>
    </source>
</evidence>
<dbReference type="AlphaFoldDB" id="A0A9P7CXB7"/>
<name>A0A9P7CXB7_9AGAM</name>
<organism evidence="1 2">
    <name type="scientific">Suillus placidus</name>
    <dbReference type="NCBI Taxonomy" id="48579"/>
    <lineage>
        <taxon>Eukaryota</taxon>
        <taxon>Fungi</taxon>
        <taxon>Dikarya</taxon>
        <taxon>Basidiomycota</taxon>
        <taxon>Agaricomycotina</taxon>
        <taxon>Agaricomycetes</taxon>
        <taxon>Agaricomycetidae</taxon>
        <taxon>Boletales</taxon>
        <taxon>Suillineae</taxon>
        <taxon>Suillaceae</taxon>
        <taxon>Suillus</taxon>
    </lineage>
</organism>
<dbReference type="OrthoDB" id="2684411at2759"/>
<dbReference type="EMBL" id="JABBWD010000098">
    <property type="protein sequence ID" value="KAG1766222.1"/>
    <property type="molecule type" value="Genomic_DNA"/>
</dbReference>
<comment type="caution">
    <text evidence="1">The sequence shown here is derived from an EMBL/GenBank/DDBJ whole genome shotgun (WGS) entry which is preliminary data.</text>
</comment>
<proteinExistence type="predicted"/>
<sequence length="233" mass="25216">MYGVAVSLDQLQNPYLVHPPLSTSAAAHMYLKPEAYGVCGQMLENEFQTLGNTGPATFTFMRKSAAEVGSSRSPTLAMNPSNPWQHPAFLTHQSITSSDEAPVIRYPVQSMAGSVGEVHNPLQSVELSSAIEVETVAQSLKRLESLIEKNTKTQEDRFDEIKASLSANFVLANTSIKLAHDSLQKANSALSLVKEIRNDTKGLGEVDASNKTLLARLKDLLLGVRLPALTAEP</sequence>
<accession>A0A9P7CXB7</accession>
<keyword evidence="2" id="KW-1185">Reference proteome</keyword>
<gene>
    <name evidence="1" type="ORF">EV702DRAFT_1050757</name>
</gene>
<protein>
    <submittedName>
        <fullName evidence="1">Uncharacterized protein</fullName>
    </submittedName>
</protein>
<evidence type="ECO:0000313" key="2">
    <source>
        <dbReference type="Proteomes" id="UP000714275"/>
    </source>
</evidence>